<evidence type="ECO:0000256" key="7">
    <source>
        <dbReference type="PROSITE-ProRule" id="PRU00023"/>
    </source>
</evidence>
<feature type="domain" description="PNPLA" evidence="9">
    <location>
        <begin position="479"/>
        <end position="661"/>
    </location>
</feature>
<dbReference type="GO" id="GO:0016042">
    <property type="term" value="P:lipid catabolic process"/>
    <property type="evidence" value="ECO:0007669"/>
    <property type="project" value="UniProtKB-UniRule"/>
</dbReference>
<evidence type="ECO:0000256" key="8">
    <source>
        <dbReference type="PROSITE-ProRule" id="PRU01161"/>
    </source>
</evidence>
<feature type="short sequence motif" description="DGA/G" evidence="8">
    <location>
        <begin position="648"/>
        <end position="650"/>
    </location>
</feature>
<dbReference type="EC" id="3.1.1.4" evidence="1"/>
<dbReference type="GO" id="GO:2000304">
    <property type="term" value="P:positive regulation of ceramide biosynthetic process"/>
    <property type="evidence" value="ECO:0007669"/>
    <property type="project" value="TreeGrafter"/>
</dbReference>
<dbReference type="OrthoDB" id="10021675at2759"/>
<reference evidence="10" key="2">
    <citation type="submission" date="2022-10" db="EMBL/GenBank/DDBJ databases">
        <authorList>
            <consortium name="ENA_rothamsted_submissions"/>
            <consortium name="culmorum"/>
            <person name="King R."/>
        </authorList>
    </citation>
    <scope>NUCLEOTIDE SEQUENCE</scope>
</reference>
<dbReference type="SMART" id="SM00248">
    <property type="entry name" value="ANK"/>
    <property type="match status" value="5"/>
</dbReference>
<dbReference type="Proteomes" id="UP001153737">
    <property type="component" value="Chromosome 2"/>
</dbReference>
<dbReference type="EMBL" id="OU896708">
    <property type="protein sequence ID" value="CAH1155338.1"/>
    <property type="molecule type" value="Genomic_DNA"/>
</dbReference>
<dbReference type="CDD" id="cd07212">
    <property type="entry name" value="Pat_PNPLA9"/>
    <property type="match status" value="1"/>
</dbReference>
<evidence type="ECO:0000313" key="10">
    <source>
        <dbReference type="EMBL" id="CAH1155338.1"/>
    </source>
</evidence>
<feature type="short sequence motif" description="GXSXG" evidence="8">
    <location>
        <begin position="515"/>
        <end position="519"/>
    </location>
</feature>
<evidence type="ECO:0000313" key="11">
    <source>
        <dbReference type="Proteomes" id="UP001153737"/>
    </source>
</evidence>
<feature type="repeat" description="ANK" evidence="7">
    <location>
        <begin position="323"/>
        <end position="355"/>
    </location>
</feature>
<proteinExistence type="predicted"/>
<dbReference type="GO" id="GO:0047499">
    <property type="term" value="F:calcium-independent phospholipase A2 activity"/>
    <property type="evidence" value="ECO:0007669"/>
    <property type="project" value="InterPro"/>
</dbReference>
<dbReference type="InterPro" id="IPR002641">
    <property type="entry name" value="PNPLA_dom"/>
</dbReference>
<name>A0A9P0GUD4_PHACE</name>
<evidence type="ECO:0000256" key="2">
    <source>
        <dbReference type="ARBA" id="ARBA00022737"/>
    </source>
</evidence>
<dbReference type="Gene3D" id="3.40.1090.10">
    <property type="entry name" value="Cytosolic phospholipase A2 catalytic domain"/>
    <property type="match status" value="1"/>
</dbReference>
<dbReference type="PROSITE" id="PS50088">
    <property type="entry name" value="ANK_REPEAT"/>
    <property type="match status" value="3"/>
</dbReference>
<dbReference type="InterPro" id="IPR002110">
    <property type="entry name" value="Ankyrin_rpt"/>
</dbReference>
<evidence type="ECO:0000256" key="3">
    <source>
        <dbReference type="ARBA" id="ARBA00022801"/>
    </source>
</evidence>
<dbReference type="PANTHER" id="PTHR24139:SF34">
    <property type="entry name" value="85_88 KDA CALCIUM-INDEPENDENT PHOSPHOLIPASE A2"/>
    <property type="match status" value="1"/>
</dbReference>
<accession>A0A9P0GUD4</accession>
<dbReference type="Pfam" id="PF12796">
    <property type="entry name" value="Ank_2"/>
    <property type="match status" value="2"/>
</dbReference>
<dbReference type="Gene3D" id="1.25.40.20">
    <property type="entry name" value="Ankyrin repeat-containing domain"/>
    <property type="match status" value="2"/>
</dbReference>
<feature type="active site" description="Proton acceptor" evidence="8">
    <location>
        <position position="648"/>
    </location>
</feature>
<evidence type="ECO:0000259" key="9">
    <source>
        <dbReference type="PROSITE" id="PS51635"/>
    </source>
</evidence>
<dbReference type="InterPro" id="IPR016035">
    <property type="entry name" value="Acyl_Trfase/lysoPLipase"/>
</dbReference>
<evidence type="ECO:0000256" key="4">
    <source>
        <dbReference type="ARBA" id="ARBA00023043"/>
    </source>
</evidence>
<feature type="short sequence motif" description="GXGXXG" evidence="8">
    <location>
        <begin position="483"/>
        <end position="488"/>
    </location>
</feature>
<gene>
    <name evidence="10" type="ORF">PHAECO_LOCUS6481</name>
</gene>
<keyword evidence="5 8" id="KW-0443">Lipid metabolism</keyword>
<dbReference type="PANTHER" id="PTHR24139">
    <property type="entry name" value="CALCIUM-INDEPENDENT PHOSPHOLIPASE A2"/>
    <property type="match status" value="1"/>
</dbReference>
<protein>
    <recommendedName>
        <fullName evidence="1">phospholipase A2</fullName>
        <ecNumber evidence="1">3.1.1.4</ecNumber>
    </recommendedName>
</protein>
<dbReference type="Pfam" id="PF01734">
    <property type="entry name" value="Patatin"/>
    <property type="match status" value="1"/>
</dbReference>
<dbReference type="GO" id="GO:0052816">
    <property type="term" value="F:long-chain fatty acyl-CoA hydrolase activity"/>
    <property type="evidence" value="ECO:0007669"/>
    <property type="project" value="TreeGrafter"/>
</dbReference>
<evidence type="ECO:0000256" key="6">
    <source>
        <dbReference type="ARBA" id="ARBA00023422"/>
    </source>
</evidence>
<feature type="active site" description="Nucleophile" evidence="8">
    <location>
        <position position="517"/>
    </location>
</feature>
<dbReference type="PROSITE" id="PS50297">
    <property type="entry name" value="ANK_REP_REGION"/>
    <property type="match status" value="2"/>
</dbReference>
<dbReference type="AlphaFoldDB" id="A0A9P0GUD4"/>
<keyword evidence="3 8" id="KW-0378">Hydrolase</keyword>
<dbReference type="SUPFAM" id="SSF48403">
    <property type="entry name" value="Ankyrin repeat"/>
    <property type="match status" value="1"/>
</dbReference>
<evidence type="ECO:0000256" key="1">
    <source>
        <dbReference type="ARBA" id="ARBA00013278"/>
    </source>
</evidence>
<dbReference type="InterPro" id="IPR047148">
    <property type="entry name" value="PLPL9"/>
</dbReference>
<dbReference type="SUPFAM" id="SSF52151">
    <property type="entry name" value="FabD/lysophospholipase-like"/>
    <property type="match status" value="1"/>
</dbReference>
<dbReference type="GO" id="GO:0005739">
    <property type="term" value="C:mitochondrion"/>
    <property type="evidence" value="ECO:0007669"/>
    <property type="project" value="TreeGrafter"/>
</dbReference>
<feature type="repeat" description="ANK" evidence="7">
    <location>
        <begin position="356"/>
        <end position="388"/>
    </location>
</feature>
<dbReference type="PROSITE" id="PS51635">
    <property type="entry name" value="PNPLA"/>
    <property type="match status" value="1"/>
</dbReference>
<organism evidence="10 11">
    <name type="scientific">Phaedon cochleariae</name>
    <name type="common">Mustard beetle</name>
    <dbReference type="NCBI Taxonomy" id="80249"/>
    <lineage>
        <taxon>Eukaryota</taxon>
        <taxon>Metazoa</taxon>
        <taxon>Ecdysozoa</taxon>
        <taxon>Arthropoda</taxon>
        <taxon>Hexapoda</taxon>
        <taxon>Insecta</taxon>
        <taxon>Pterygota</taxon>
        <taxon>Neoptera</taxon>
        <taxon>Endopterygota</taxon>
        <taxon>Coleoptera</taxon>
        <taxon>Polyphaga</taxon>
        <taxon>Cucujiformia</taxon>
        <taxon>Chrysomeloidea</taxon>
        <taxon>Chrysomelidae</taxon>
        <taxon>Chrysomelinae</taxon>
        <taxon>Chrysomelini</taxon>
        <taxon>Phaedon</taxon>
    </lineage>
</organism>
<keyword evidence="4 7" id="KW-0040">ANK repeat</keyword>
<evidence type="ECO:0000256" key="5">
    <source>
        <dbReference type="ARBA" id="ARBA00023098"/>
    </source>
</evidence>
<reference evidence="10" key="1">
    <citation type="submission" date="2022-01" db="EMBL/GenBank/DDBJ databases">
        <authorList>
            <person name="King R."/>
        </authorList>
    </citation>
    <scope>NUCLEOTIDE SEQUENCE</scope>
</reference>
<feature type="repeat" description="ANK" evidence="7">
    <location>
        <begin position="226"/>
        <end position="258"/>
    </location>
</feature>
<dbReference type="InterPro" id="IPR036770">
    <property type="entry name" value="Ankyrin_rpt-contain_sf"/>
</dbReference>
<keyword evidence="2" id="KW-0677">Repeat</keyword>
<keyword evidence="8" id="KW-0442">Lipid degradation</keyword>
<keyword evidence="11" id="KW-1185">Reference proteome</keyword>
<comment type="catalytic activity">
    <reaction evidence="6">
        <text>a 1,2-diacyl-sn-glycero-3-phosphocholine + H2O = a 1-acyl-sn-glycero-3-phosphocholine + a fatty acid + H(+)</text>
        <dbReference type="Rhea" id="RHEA:15801"/>
        <dbReference type="ChEBI" id="CHEBI:15377"/>
        <dbReference type="ChEBI" id="CHEBI:15378"/>
        <dbReference type="ChEBI" id="CHEBI:28868"/>
        <dbReference type="ChEBI" id="CHEBI:57643"/>
        <dbReference type="ChEBI" id="CHEBI:58168"/>
        <dbReference type="EC" id="3.1.1.4"/>
    </reaction>
    <physiologicalReaction direction="left-to-right" evidence="6">
        <dbReference type="Rhea" id="RHEA:15802"/>
    </physiologicalReaction>
</comment>
<sequence length="802" mass="88501">MGLVPAKHVVIRNFLSNEPLPNKVIETRPDSLSSRDIYAREDGLVLYLPPLNLQKGAKSNYEIVLHRPTTETLHQIFSLYRTPSLEEAEGKFRTLKDKIPVFIEVSKEMCNTNGLQKICDALDNHPSWTIAHLAAYFALYDAFGNTKVNTFLNSTDIETGMSPLQVAISTQNLKTVQIMVLANCSLEHLDYDANSVFHYAASTTKEIIAVLAQGSPPRCLNGLNKNGHTPLHMACLADKPDCVKALLLAGADVNITALKSENPNQLQDRVEPSYVGNYLQSNPNTLYLKDMKNGGTPLHWANSRQVIEALIDVNCHINALNFELKTALHVMVERNRLDCVVALLSRQANADLGDKDGNTPLHLAIKGNNPAIIQALIIFGVDLDILNDKGESPRHLITAEQEPTILYLISAVGAKRCTSDTQRCTDGCKYDGKYEGIPPPKVIGPTNRDMLDLVLSVAGMETASDRHKDGGFPKSGRLLSLDGGGIRGLVLVQMLLELERVFDRPIGHCFDWLAGTSTGGILALAIASGKTMKECLCLYFRMKEHAFNGIRPYNSENLETILKETFGTDTVMSQIEHPRVMVTGCLADRKPVELHLFRTYASPGDILGMKHDSPYELPPPPAEQYVWQVGRATGAAPTYFRAFGRFLDGGLIANNPTLDAMTEIHEHTLALKAKGRETEAAPVSVVVSLGTGQIPVTMVKGIDVFRPESLWDGAKLAMGLSFLGSLIVDQATASEGRVVDRARAWCSTIGVPYFRFCPQMSEEVAMDEKADEKLVRMLWETKVYMHEHLSHVRELRDILNRG</sequence>